<dbReference type="Proteomes" id="UP000050454">
    <property type="component" value="Unassembled WGS sequence"/>
</dbReference>
<evidence type="ECO:0000259" key="5">
    <source>
        <dbReference type="PROSITE" id="PS51123"/>
    </source>
</evidence>
<dbReference type="InterPro" id="IPR006664">
    <property type="entry name" value="OMP_bac"/>
</dbReference>
<keyword evidence="3" id="KW-0998">Cell outer membrane</keyword>
<dbReference type="SUPFAM" id="SSF103088">
    <property type="entry name" value="OmpA-like"/>
    <property type="match status" value="1"/>
</dbReference>
<dbReference type="Gene3D" id="3.30.1330.60">
    <property type="entry name" value="OmpA-like domain"/>
    <property type="match status" value="1"/>
</dbReference>
<dbReference type="InterPro" id="IPR011659">
    <property type="entry name" value="WD40"/>
</dbReference>
<feature type="domain" description="OmpA-like" evidence="5">
    <location>
        <begin position="698"/>
        <end position="820"/>
    </location>
</feature>
<dbReference type="SUPFAM" id="SSF82171">
    <property type="entry name" value="DPP6 N-terminal domain-like"/>
    <property type="match status" value="1"/>
</dbReference>
<comment type="subcellular location">
    <subcellularLocation>
        <location evidence="1">Cell outer membrane</location>
    </subcellularLocation>
</comment>
<proteinExistence type="predicted"/>
<dbReference type="CDD" id="cd07185">
    <property type="entry name" value="OmpA_C-like"/>
    <property type="match status" value="1"/>
</dbReference>
<reference evidence="6 7" key="1">
    <citation type="submission" date="2015-07" db="EMBL/GenBank/DDBJ databases">
        <title>The draft genome sequence of Leadbetterella sp. JN14-9.</title>
        <authorList>
            <person name="Liu Y."/>
            <person name="Du J."/>
            <person name="Shao Z."/>
        </authorList>
    </citation>
    <scope>NUCLEOTIDE SEQUENCE [LARGE SCALE GENOMIC DNA]</scope>
    <source>
        <strain evidence="6 7">JN14-9</strain>
    </source>
</reference>
<name>A0A0P7C4K2_9BACT</name>
<dbReference type="SUPFAM" id="SSF48452">
    <property type="entry name" value="TPR-like"/>
    <property type="match status" value="1"/>
</dbReference>
<evidence type="ECO:0000256" key="3">
    <source>
        <dbReference type="ARBA" id="ARBA00023237"/>
    </source>
</evidence>
<dbReference type="AlphaFoldDB" id="A0A0P7C4K2"/>
<accession>A0A0P7C4K2</accession>
<evidence type="ECO:0000256" key="4">
    <source>
        <dbReference type="PROSITE-ProRule" id="PRU00473"/>
    </source>
</evidence>
<protein>
    <submittedName>
        <fullName evidence="6">Flagellar motor protein MotB</fullName>
    </submittedName>
</protein>
<keyword evidence="7" id="KW-1185">Reference proteome</keyword>
<organism evidence="6 7">
    <name type="scientific">Jiulongibacter sediminis</name>
    <dbReference type="NCBI Taxonomy" id="1605367"/>
    <lineage>
        <taxon>Bacteria</taxon>
        <taxon>Pseudomonadati</taxon>
        <taxon>Bacteroidota</taxon>
        <taxon>Cytophagia</taxon>
        <taxon>Cytophagales</taxon>
        <taxon>Leadbetterellaceae</taxon>
        <taxon>Jiulongibacter</taxon>
    </lineage>
</organism>
<dbReference type="Gene3D" id="2.60.40.1120">
    <property type="entry name" value="Carboxypeptidase-like, regulatory domain"/>
    <property type="match status" value="2"/>
</dbReference>
<evidence type="ECO:0000313" key="7">
    <source>
        <dbReference type="Proteomes" id="UP000050454"/>
    </source>
</evidence>
<dbReference type="Pfam" id="PF07676">
    <property type="entry name" value="PD40"/>
    <property type="match status" value="1"/>
</dbReference>
<keyword evidence="6" id="KW-0969">Cilium</keyword>
<sequence>MLISFSSIAQQSLLKMAEHHYDNLSFIKAIEAYERALEKDLSGDEATMARIQLADSYCKVKDTQNAERVFRDLLGAGTELSGENNNVYLKYAQVLASNGKYSESQSMYEQYNEKVKNDPRGSAFSQLYEDISVLSRNANCYTIDYLSINTTAADFSPSYYQNGLVFVSNRSNMAGVKRVFRWSETPFLDLFFLEDIGELGSSSAGLGGSTPADNSGKGRKKKIGFVGSDEYTAPTANDSKTIGSYGGANINLGYGYGDTPVTESEKFSGSINSKYHEGPTAFFKDGQRVIFTRNNFVKGKSGESSDGINKLKLYLATAEKDGWGNISELPFNSDEYSTGHPALNDDESLLFFASDMPGGFGGTDIYASRLENGNWSQPINLGPAINTKGNEMFPFVDENGNLYFSSEGLPGAGGLDIFFAQLSGTEVHGTPINLGMPINSSKDDFGMVTNGLRQKGYFSSNRKRGGDDDDIYSFERQCELQEGCDLILAVYDAETKMPLDNVTITYGDASGELNEATTNSDGSLILKNLAENNEYTFRATRDGYTANTVSFITENCGNEATRIEIPLSAPVEVVQGNDLDATLPDNGDTGTSGIGLERPEDGLSESGFSNNGTCTISGRVLAQGTTNPIDGVLVSLLNACDGTTQTAYTDVSGYFEFIAVEDCDYTISGTKANLASDNVTITKLNCDNGGERRDLYMFGTGDVVRIENIYFDYGKCNIRPDAQVGLDKLVQVLREYPGMKIELSSHTDSRSPADFNQRLSDGRAKESAEYLFKRGISRNRVEYRGYGESQITNGCVDGVPCSEKQHQANRRTEFKILQMN</sequence>
<dbReference type="EMBL" id="LGTQ01000009">
    <property type="protein sequence ID" value="KPM48171.1"/>
    <property type="molecule type" value="Genomic_DNA"/>
</dbReference>
<evidence type="ECO:0000256" key="2">
    <source>
        <dbReference type="ARBA" id="ARBA00023136"/>
    </source>
</evidence>
<dbReference type="InterPro" id="IPR036737">
    <property type="entry name" value="OmpA-like_sf"/>
</dbReference>
<evidence type="ECO:0000313" key="6">
    <source>
        <dbReference type="EMBL" id="KPM48171.1"/>
    </source>
</evidence>
<evidence type="ECO:0000256" key="1">
    <source>
        <dbReference type="ARBA" id="ARBA00004442"/>
    </source>
</evidence>
<keyword evidence="2 4" id="KW-0472">Membrane</keyword>
<dbReference type="Pfam" id="PF13620">
    <property type="entry name" value="CarboxypepD_reg"/>
    <property type="match status" value="1"/>
</dbReference>
<dbReference type="Gene3D" id="1.25.40.10">
    <property type="entry name" value="Tetratricopeptide repeat domain"/>
    <property type="match status" value="1"/>
</dbReference>
<keyword evidence="6" id="KW-0282">Flagellum</keyword>
<dbReference type="PROSITE" id="PS51123">
    <property type="entry name" value="OMPA_2"/>
    <property type="match status" value="1"/>
</dbReference>
<dbReference type="PATRIC" id="fig|1605367.3.peg.3946"/>
<dbReference type="InterPro" id="IPR006665">
    <property type="entry name" value="OmpA-like"/>
</dbReference>
<dbReference type="InterPro" id="IPR011990">
    <property type="entry name" value="TPR-like_helical_dom_sf"/>
</dbReference>
<keyword evidence="6" id="KW-0966">Cell projection</keyword>
<dbReference type="Pfam" id="PF00691">
    <property type="entry name" value="OmpA"/>
    <property type="match status" value="1"/>
</dbReference>
<dbReference type="PANTHER" id="PTHR30329:SF21">
    <property type="entry name" value="LIPOPROTEIN YIAD-RELATED"/>
    <property type="match status" value="1"/>
</dbReference>
<dbReference type="GO" id="GO:0009279">
    <property type="term" value="C:cell outer membrane"/>
    <property type="evidence" value="ECO:0007669"/>
    <property type="project" value="UniProtKB-SubCell"/>
</dbReference>
<dbReference type="PANTHER" id="PTHR30329">
    <property type="entry name" value="STATOR ELEMENT OF FLAGELLAR MOTOR COMPLEX"/>
    <property type="match status" value="1"/>
</dbReference>
<comment type="caution">
    <text evidence="6">The sequence shown here is derived from an EMBL/GenBank/DDBJ whole genome shotgun (WGS) entry which is preliminary data.</text>
</comment>
<dbReference type="PRINTS" id="PR01021">
    <property type="entry name" value="OMPADOMAIN"/>
</dbReference>
<dbReference type="SUPFAM" id="SSF49478">
    <property type="entry name" value="Cna protein B-type domain"/>
    <property type="match status" value="2"/>
</dbReference>
<gene>
    <name evidence="6" type="ORF">AFM12_12685</name>
</gene>
<dbReference type="STRING" id="1605367.AFM12_12685"/>
<dbReference type="InterPro" id="IPR050330">
    <property type="entry name" value="Bact_OuterMem_StrucFunc"/>
</dbReference>